<dbReference type="InterPro" id="IPR008207">
    <property type="entry name" value="Sig_transdc_His_kin_Hpt_dom"/>
</dbReference>
<evidence type="ECO:0000256" key="4">
    <source>
        <dbReference type="ARBA" id="ARBA00022475"/>
    </source>
</evidence>
<dbReference type="SUPFAM" id="SSF47384">
    <property type="entry name" value="Homodimeric domain of signal transducing histidine kinase"/>
    <property type="match status" value="1"/>
</dbReference>
<evidence type="ECO:0000256" key="6">
    <source>
        <dbReference type="ARBA" id="ARBA00022553"/>
    </source>
</evidence>
<keyword evidence="5" id="KW-0997">Cell inner membrane</keyword>
<evidence type="ECO:0000256" key="2">
    <source>
        <dbReference type="ARBA" id="ARBA00004429"/>
    </source>
</evidence>
<keyword evidence="10" id="KW-0067">ATP-binding</keyword>
<dbReference type="SUPFAM" id="SSF52172">
    <property type="entry name" value="CheY-like"/>
    <property type="match status" value="1"/>
</dbReference>
<feature type="coiled-coil region" evidence="15">
    <location>
        <begin position="109"/>
        <end position="143"/>
    </location>
</feature>
<dbReference type="InterPro" id="IPR003661">
    <property type="entry name" value="HisK_dim/P_dom"/>
</dbReference>
<dbReference type="Gene3D" id="3.40.50.2300">
    <property type="match status" value="1"/>
</dbReference>
<dbReference type="InterPro" id="IPR005467">
    <property type="entry name" value="His_kinase_dom"/>
</dbReference>
<dbReference type="GO" id="GO:0000155">
    <property type="term" value="F:phosphorelay sensor kinase activity"/>
    <property type="evidence" value="ECO:0007669"/>
    <property type="project" value="InterPro"/>
</dbReference>
<dbReference type="Gene3D" id="3.30.565.10">
    <property type="entry name" value="Histidine kinase-like ATPase, C-terminal domain"/>
    <property type="match status" value="1"/>
</dbReference>
<evidence type="ECO:0000256" key="8">
    <source>
        <dbReference type="ARBA" id="ARBA00022692"/>
    </source>
</evidence>
<dbReference type="AlphaFoldDB" id="A0A0L8APN0"/>
<keyword evidence="12" id="KW-0472">Membrane</keyword>
<feature type="modified residue" description="4-aspartylphosphate" evidence="14">
    <location>
        <position position="447"/>
    </location>
</feature>
<dbReference type="InterPro" id="IPR011006">
    <property type="entry name" value="CheY-like_superfamily"/>
</dbReference>
<dbReference type="InterPro" id="IPR036097">
    <property type="entry name" value="HisK_dim/P_sf"/>
</dbReference>
<comment type="catalytic activity">
    <reaction evidence="1">
        <text>ATP + protein L-histidine = ADP + protein N-phospho-L-histidine.</text>
        <dbReference type="EC" id="2.7.13.3"/>
    </reaction>
</comment>
<protein>
    <recommendedName>
        <fullName evidence="3">histidine kinase</fullName>
        <ecNumber evidence="3">2.7.13.3</ecNumber>
    </recommendedName>
</protein>
<evidence type="ECO:0000256" key="10">
    <source>
        <dbReference type="ARBA" id="ARBA00022840"/>
    </source>
</evidence>
<dbReference type="InterPro" id="IPR001789">
    <property type="entry name" value="Sig_transdc_resp-reg_receiver"/>
</dbReference>
<reference evidence="20" key="1">
    <citation type="submission" date="2014-11" db="EMBL/GenBank/DDBJ databases">
        <title>Genome sequencing of Roseivirga sp. D-25.</title>
        <authorList>
            <person name="Selvaratnam C."/>
            <person name="Thevarajoo S."/>
            <person name="Goh K.M."/>
            <person name="Eee R."/>
            <person name="Chan K.-G."/>
            <person name="Chong C.S."/>
        </authorList>
    </citation>
    <scope>NUCLEOTIDE SEQUENCE [LARGE SCALE GENOMIC DNA]</scope>
    <source>
        <strain evidence="20">D-25</strain>
    </source>
</reference>
<dbReference type="PROSITE" id="PS50109">
    <property type="entry name" value="HIS_KIN"/>
    <property type="match status" value="1"/>
</dbReference>
<sequence>MDKLDKVKLQQVASKIQVTIFDEAGKILESCDTLLKTDKSQPIFDQFMFLQSLQEVFVSMALGESHEFPEVEWQEQRQSLLSLTFEKLKNGQIQLVILDKTSDYPRILLNQQSRNNSVINEEVALLQNKVAEMENQLLGYQNEELKRIQAFKNQFFANVSHEVRTPLNSIAGLVSLIQEDNSKLNDYLPSLKATSDHLNSIINDILDISKIEARKLQFEQIDFNLTECITNIIAGFEFQAERKNTQVKLNIPNEPIVLKSDPTRLSQVLYNLVGNALKFTSEGTVTLAVKPTTLKNNQVNIHFELTDTGIGMTPEQVKSVLEPYAQADQSTSRIFGGTGLGLNIALKLIEAFGGNLNITSKPEKGTTMSFDLAFDKGQAKQKKKQTDSKPTPTLGEFKILLGEDDPVSRAVIAAFLESRKAQLTVVASGEELILHLTKSSFDIVISDIQLKGLSGIKVIEQRRSVNDFVPFIFVSGSEVEEFSSLALFSNWQLLQKPVDLPFLEESILQVLSLKNEFKVDLSILKRTVQEDESFLKEMIEVVILNLPMELNILKEKTAKEDWTEVRKVLHKIRPSIDYLGIPFLSETRKSIHHQVETGKVNESTKQQIKEFTTGTAFALNDLKTYI</sequence>
<dbReference type="CDD" id="cd16922">
    <property type="entry name" value="HATPase_EvgS-ArcB-TorS-like"/>
    <property type="match status" value="1"/>
</dbReference>
<evidence type="ECO:0000256" key="9">
    <source>
        <dbReference type="ARBA" id="ARBA00022777"/>
    </source>
</evidence>
<dbReference type="InterPro" id="IPR004358">
    <property type="entry name" value="Sig_transdc_His_kin-like_C"/>
</dbReference>
<dbReference type="Pfam" id="PF00512">
    <property type="entry name" value="HisKA"/>
    <property type="match status" value="1"/>
</dbReference>
<dbReference type="PANTHER" id="PTHR43047">
    <property type="entry name" value="TWO-COMPONENT HISTIDINE PROTEIN KINASE"/>
    <property type="match status" value="1"/>
</dbReference>
<evidence type="ECO:0000256" key="1">
    <source>
        <dbReference type="ARBA" id="ARBA00000085"/>
    </source>
</evidence>
<dbReference type="GO" id="GO:0005886">
    <property type="term" value="C:plasma membrane"/>
    <property type="evidence" value="ECO:0007669"/>
    <property type="project" value="UniProtKB-SubCell"/>
</dbReference>
<dbReference type="SMART" id="SM00388">
    <property type="entry name" value="HisKA"/>
    <property type="match status" value="1"/>
</dbReference>
<dbReference type="OrthoDB" id="9811889at2"/>
<feature type="domain" description="Response regulatory" evidence="17">
    <location>
        <begin position="398"/>
        <end position="511"/>
    </location>
</feature>
<dbReference type="SMART" id="SM00387">
    <property type="entry name" value="HATPase_c"/>
    <property type="match status" value="1"/>
</dbReference>
<evidence type="ECO:0000256" key="5">
    <source>
        <dbReference type="ARBA" id="ARBA00022519"/>
    </source>
</evidence>
<dbReference type="Gene3D" id="1.10.287.130">
    <property type="match status" value="1"/>
</dbReference>
<evidence type="ECO:0000256" key="15">
    <source>
        <dbReference type="SAM" id="Coils"/>
    </source>
</evidence>
<keyword evidence="20" id="KW-1185">Reference proteome</keyword>
<proteinExistence type="predicted"/>
<dbReference type="SUPFAM" id="SSF47226">
    <property type="entry name" value="Histidine-containing phosphotransfer domain, HPT domain"/>
    <property type="match status" value="1"/>
</dbReference>
<keyword evidence="10" id="KW-0547">Nucleotide-binding</keyword>
<keyword evidence="9" id="KW-0418">Kinase</keyword>
<organism evidence="19 20">
    <name type="scientific">Roseivirga seohaensis subsp. aquiponti</name>
    <dbReference type="NCBI Taxonomy" id="1566026"/>
    <lineage>
        <taxon>Bacteria</taxon>
        <taxon>Pseudomonadati</taxon>
        <taxon>Bacteroidota</taxon>
        <taxon>Cytophagia</taxon>
        <taxon>Cytophagales</taxon>
        <taxon>Roseivirgaceae</taxon>
        <taxon>Roseivirga</taxon>
    </lineage>
</organism>
<evidence type="ECO:0000259" key="16">
    <source>
        <dbReference type="PROSITE" id="PS50109"/>
    </source>
</evidence>
<dbReference type="CDD" id="cd00082">
    <property type="entry name" value="HisKA"/>
    <property type="match status" value="1"/>
</dbReference>
<evidence type="ECO:0000256" key="13">
    <source>
        <dbReference type="PROSITE-ProRule" id="PRU00110"/>
    </source>
</evidence>
<keyword evidence="7" id="KW-0808">Transferase</keyword>
<dbReference type="PROSITE" id="PS50894">
    <property type="entry name" value="HPT"/>
    <property type="match status" value="1"/>
</dbReference>
<dbReference type="Pfam" id="PF00072">
    <property type="entry name" value="Response_reg"/>
    <property type="match status" value="1"/>
</dbReference>
<keyword evidence="11" id="KW-1133">Transmembrane helix</keyword>
<evidence type="ECO:0000259" key="18">
    <source>
        <dbReference type="PROSITE" id="PS50894"/>
    </source>
</evidence>
<comment type="subcellular location">
    <subcellularLocation>
        <location evidence="2">Cell inner membrane</location>
        <topology evidence="2">Multi-pass membrane protein</topology>
    </subcellularLocation>
</comment>
<evidence type="ECO:0000256" key="11">
    <source>
        <dbReference type="ARBA" id="ARBA00022989"/>
    </source>
</evidence>
<keyword evidence="6 14" id="KW-0597">Phosphoprotein</keyword>
<name>A0A0L8APN0_9BACT</name>
<dbReference type="Gene3D" id="1.20.120.160">
    <property type="entry name" value="HPT domain"/>
    <property type="match status" value="1"/>
</dbReference>
<evidence type="ECO:0000256" key="14">
    <source>
        <dbReference type="PROSITE-ProRule" id="PRU00169"/>
    </source>
</evidence>
<evidence type="ECO:0000313" key="20">
    <source>
        <dbReference type="Proteomes" id="UP000036908"/>
    </source>
</evidence>
<feature type="domain" description="HPt" evidence="18">
    <location>
        <begin position="531"/>
        <end position="626"/>
    </location>
</feature>
<dbReference type="InterPro" id="IPR036890">
    <property type="entry name" value="HATPase_C_sf"/>
</dbReference>
<dbReference type="PRINTS" id="PR00344">
    <property type="entry name" value="BCTRLSENSOR"/>
</dbReference>
<gene>
    <name evidence="19" type="ORF">OB69_03885</name>
</gene>
<dbReference type="CDD" id="cd00156">
    <property type="entry name" value="REC"/>
    <property type="match status" value="1"/>
</dbReference>
<dbReference type="InterPro" id="IPR036641">
    <property type="entry name" value="HPT_dom_sf"/>
</dbReference>
<dbReference type="PROSITE" id="PS50110">
    <property type="entry name" value="RESPONSE_REGULATORY"/>
    <property type="match status" value="1"/>
</dbReference>
<dbReference type="SUPFAM" id="SSF55874">
    <property type="entry name" value="ATPase domain of HSP90 chaperone/DNA topoisomerase II/histidine kinase"/>
    <property type="match status" value="1"/>
</dbReference>
<dbReference type="RefSeq" id="WP_053222369.1">
    <property type="nucleotide sequence ID" value="NZ_JSVA01000004.1"/>
</dbReference>
<dbReference type="SMART" id="SM00448">
    <property type="entry name" value="REC"/>
    <property type="match status" value="1"/>
</dbReference>
<dbReference type="PATRIC" id="fig|1566026.4.peg.2548"/>
<evidence type="ECO:0000256" key="3">
    <source>
        <dbReference type="ARBA" id="ARBA00012438"/>
    </source>
</evidence>
<dbReference type="Proteomes" id="UP000036908">
    <property type="component" value="Unassembled WGS sequence"/>
</dbReference>
<evidence type="ECO:0000313" key="19">
    <source>
        <dbReference type="EMBL" id="KOF04132.1"/>
    </source>
</evidence>
<feature type="domain" description="Histidine kinase" evidence="16">
    <location>
        <begin position="158"/>
        <end position="376"/>
    </location>
</feature>
<keyword evidence="8" id="KW-0812">Transmembrane</keyword>
<keyword evidence="15" id="KW-0175">Coiled coil</keyword>
<evidence type="ECO:0000256" key="12">
    <source>
        <dbReference type="ARBA" id="ARBA00023136"/>
    </source>
</evidence>
<evidence type="ECO:0000259" key="17">
    <source>
        <dbReference type="PROSITE" id="PS50110"/>
    </source>
</evidence>
<dbReference type="EC" id="2.7.13.3" evidence="3"/>
<dbReference type="FunFam" id="3.30.565.10:FF:000010">
    <property type="entry name" value="Sensor histidine kinase RcsC"/>
    <property type="match status" value="1"/>
</dbReference>
<comment type="caution">
    <text evidence="19">The sequence shown here is derived from an EMBL/GenBank/DDBJ whole genome shotgun (WGS) entry which is preliminary data.</text>
</comment>
<evidence type="ECO:0000256" key="7">
    <source>
        <dbReference type="ARBA" id="ARBA00022679"/>
    </source>
</evidence>
<feature type="modified residue" description="Phosphohistidine" evidence="13">
    <location>
        <position position="570"/>
    </location>
</feature>
<accession>A0A0L8APN0</accession>
<dbReference type="EMBL" id="JSVA01000004">
    <property type="protein sequence ID" value="KOF04132.1"/>
    <property type="molecule type" value="Genomic_DNA"/>
</dbReference>
<dbReference type="InterPro" id="IPR003594">
    <property type="entry name" value="HATPase_dom"/>
</dbReference>
<dbReference type="Pfam" id="PF02518">
    <property type="entry name" value="HATPase_c"/>
    <property type="match status" value="1"/>
</dbReference>
<keyword evidence="4" id="KW-1003">Cell membrane</keyword>